<dbReference type="InterPro" id="IPR004875">
    <property type="entry name" value="DDE_SF_endonuclease_dom"/>
</dbReference>
<dbReference type="InterPro" id="IPR050863">
    <property type="entry name" value="CenT-Element_Derived"/>
</dbReference>
<proteinExistence type="predicted"/>
<evidence type="ECO:0000313" key="7">
    <source>
        <dbReference type="EMBL" id="ABG26269.1"/>
    </source>
</evidence>
<dbReference type="PROSITE" id="PS50960">
    <property type="entry name" value="HTH_PSQ"/>
    <property type="match status" value="1"/>
</dbReference>
<feature type="domain" description="HTH psq-type" evidence="5">
    <location>
        <begin position="1"/>
        <end position="46"/>
    </location>
</feature>
<evidence type="ECO:0000259" key="5">
    <source>
        <dbReference type="PROSITE" id="PS50960"/>
    </source>
</evidence>
<dbReference type="PROSITE" id="PS51253">
    <property type="entry name" value="HTH_CENPB"/>
    <property type="match status" value="1"/>
</dbReference>
<protein>
    <submittedName>
        <fullName evidence="7">Transposase</fullName>
    </submittedName>
</protein>
<evidence type="ECO:0000256" key="4">
    <source>
        <dbReference type="PROSITE-ProRule" id="PRU00320"/>
    </source>
</evidence>
<dbReference type="AlphaFoldDB" id="Q152S1"/>
<dbReference type="GO" id="GO:0005634">
    <property type="term" value="C:nucleus"/>
    <property type="evidence" value="ECO:0007669"/>
    <property type="project" value="UniProtKB-SubCell"/>
</dbReference>
<organism evidence="7">
    <name type="scientific">Ophiostoma novo-ulmi subsp. novo-ulmi</name>
    <dbReference type="NCBI Taxonomy" id="170179"/>
    <lineage>
        <taxon>Eukaryota</taxon>
        <taxon>Fungi</taxon>
        <taxon>Dikarya</taxon>
        <taxon>Ascomycota</taxon>
        <taxon>Pezizomycotina</taxon>
        <taxon>Sordariomycetes</taxon>
        <taxon>Sordariomycetidae</taxon>
        <taxon>Ophiostomatales</taxon>
        <taxon>Ophiostomataceae</taxon>
        <taxon>Ophiostoma</taxon>
    </lineage>
</organism>
<dbReference type="EMBL" id="DQ649003">
    <property type="protein sequence ID" value="ABG26269.1"/>
    <property type="molecule type" value="Genomic_DNA"/>
</dbReference>
<evidence type="ECO:0000256" key="1">
    <source>
        <dbReference type="ARBA" id="ARBA00004123"/>
    </source>
</evidence>
<dbReference type="SMART" id="SM00674">
    <property type="entry name" value="CENPB"/>
    <property type="match status" value="1"/>
</dbReference>
<feature type="domain" description="HTH CENPB-type" evidence="6">
    <location>
        <begin position="48"/>
        <end position="118"/>
    </location>
</feature>
<dbReference type="PANTHER" id="PTHR19303:SF74">
    <property type="entry name" value="POGO TRANSPOSABLE ELEMENT WITH KRAB DOMAIN"/>
    <property type="match status" value="1"/>
</dbReference>
<dbReference type="InterPro" id="IPR006600">
    <property type="entry name" value="HTH_CenpB_DNA-bd_dom"/>
</dbReference>
<keyword evidence="3 4" id="KW-0539">Nucleus</keyword>
<dbReference type="InterPro" id="IPR036397">
    <property type="entry name" value="RNaseH_sf"/>
</dbReference>
<evidence type="ECO:0000256" key="2">
    <source>
        <dbReference type="ARBA" id="ARBA00023125"/>
    </source>
</evidence>
<dbReference type="Pfam" id="PF03184">
    <property type="entry name" value="DDE_1"/>
    <property type="match status" value="1"/>
</dbReference>
<dbReference type="InterPro" id="IPR007889">
    <property type="entry name" value="HTH_Psq"/>
</dbReference>
<dbReference type="Pfam" id="PF03221">
    <property type="entry name" value="HTH_Tnp_Tc5"/>
    <property type="match status" value="1"/>
</dbReference>
<dbReference type="SUPFAM" id="SSF46689">
    <property type="entry name" value="Homeodomain-like"/>
    <property type="match status" value="1"/>
</dbReference>
<name>Q152S1_OPHNO</name>
<feature type="DNA-binding region" description="H-T-H motif" evidence="4">
    <location>
        <begin position="22"/>
        <end position="42"/>
    </location>
</feature>
<evidence type="ECO:0000259" key="6">
    <source>
        <dbReference type="PROSITE" id="PS51253"/>
    </source>
</evidence>
<accession>Q152S1</accession>
<comment type="subcellular location">
    <subcellularLocation>
        <location evidence="1 4">Nucleus</location>
    </subcellularLocation>
</comment>
<sequence length="523" mass="58970">MREYTEENVIAAVQAVQNGTSYRKASKQYGVPVSTILTRVQGAKPRHLAFQHLQKLSEAQETRLASWICTQGALGRPPTHAQVKAIAASLLGASPDENILGKNWLHSFLRRNPSIKVQKSKSIDAKRVNGASTDAIRTWFRRLDIPEIKHILPQNRWNMDETGFSSSQGDPIYVLGTAEKTKIRKKQVGSRAWTSTIECVSAAGASLPPLIIFKGKKVQQQWFPTDLSLFNSWQFTATNNGWTDYETGLKWLEDVFIPCSAPARPSEARLLVIDGHGSHETDGFMKLCFENNIFLLFLPSHSSHVLQPLDLTIFSPLKAYYKKEIEKIGSDEEAVICNKRTFLKTYAAARTAALTAKNIKMGWRTAGLWPRNVMRPLMSPFVLSVDNQPSTPNETNTIGFSSSRAIYDSTFYTPTIIWETPKKSTDWSQQVHKFSQQEGTSTSSRYFFQKLRKGFDEKLDLLASQKRKIEDLEAIVDTLRPRKKKAVVTTPNSKFATIWHVQRTQITARETVTALDNSSDEEV</sequence>
<dbReference type="Gene3D" id="3.30.420.10">
    <property type="entry name" value="Ribonuclease H-like superfamily/Ribonuclease H"/>
    <property type="match status" value="1"/>
</dbReference>
<dbReference type="Pfam" id="PF05225">
    <property type="entry name" value="HTH_psq"/>
    <property type="match status" value="1"/>
</dbReference>
<keyword evidence="2 4" id="KW-0238">DNA-binding</keyword>
<dbReference type="PANTHER" id="PTHR19303">
    <property type="entry name" value="TRANSPOSON"/>
    <property type="match status" value="1"/>
</dbReference>
<dbReference type="Gene3D" id="1.10.10.60">
    <property type="entry name" value="Homeodomain-like"/>
    <property type="match status" value="1"/>
</dbReference>
<evidence type="ECO:0000256" key="3">
    <source>
        <dbReference type="ARBA" id="ARBA00023242"/>
    </source>
</evidence>
<reference evidence="7" key="1">
    <citation type="journal article" date="2007" name="Fungal Genet. Biol.">
        <title>Characterization of three DNA transposons in the Dutch elm disease fungi and evidence of repeat-induced point (RIP) mutations.</title>
        <authorList>
            <person name="Bouvet G.F."/>
            <person name="Jacobi V."/>
            <person name="Bernier L."/>
        </authorList>
    </citation>
    <scope>NUCLEOTIDE SEQUENCE</scope>
</reference>
<dbReference type="InterPro" id="IPR009057">
    <property type="entry name" value="Homeodomain-like_sf"/>
</dbReference>
<dbReference type="GO" id="GO:0003677">
    <property type="term" value="F:DNA binding"/>
    <property type="evidence" value="ECO:0007669"/>
    <property type="project" value="UniProtKB-UniRule"/>
</dbReference>